<evidence type="ECO:0000256" key="2">
    <source>
        <dbReference type="ARBA" id="ARBA00022598"/>
    </source>
</evidence>
<dbReference type="AlphaFoldDB" id="A0A2T5G7U6"/>
<evidence type="ECO:0000313" key="7">
    <source>
        <dbReference type="EMBL" id="PTQ52265.1"/>
    </source>
</evidence>
<comment type="similarity">
    <text evidence="1">Belongs to the ATP-dependent AMP-binding enzyme family.</text>
</comment>
<reference evidence="7 8" key="1">
    <citation type="submission" date="2017-08" db="EMBL/GenBank/DDBJ databases">
        <title>Burning lignite coal seam in the remote Altai Mountains harbors a hydrogen-driven thermophilic microbial community.</title>
        <authorList>
            <person name="Kadnikov V.V."/>
            <person name="Mardanov A.V."/>
            <person name="Ivasenko D."/>
            <person name="Beletsky A.V."/>
            <person name="Karnachuk O.V."/>
            <person name="Ravin N.V."/>
        </authorList>
    </citation>
    <scope>NUCLEOTIDE SEQUENCE [LARGE SCALE GENOMIC DNA]</scope>
    <source>
        <strain evidence="7">AL33</strain>
    </source>
</reference>
<evidence type="ECO:0000259" key="6">
    <source>
        <dbReference type="Pfam" id="PF13193"/>
    </source>
</evidence>
<evidence type="ECO:0000256" key="4">
    <source>
        <dbReference type="ARBA" id="ARBA00023098"/>
    </source>
</evidence>
<name>A0A2T5G7U6_HYDSH</name>
<dbReference type="CDD" id="cd12118">
    <property type="entry name" value="ttLC_FACS_AEE21_like"/>
    <property type="match status" value="1"/>
</dbReference>
<dbReference type="Pfam" id="PF13193">
    <property type="entry name" value="AMP-binding_C"/>
    <property type="match status" value="1"/>
</dbReference>
<evidence type="ECO:0000313" key="8">
    <source>
        <dbReference type="Proteomes" id="UP000244180"/>
    </source>
</evidence>
<keyword evidence="2" id="KW-0436">Ligase</keyword>
<dbReference type="Pfam" id="PF00501">
    <property type="entry name" value="AMP-binding"/>
    <property type="match status" value="1"/>
</dbReference>
<dbReference type="GO" id="GO:0006631">
    <property type="term" value="P:fatty acid metabolic process"/>
    <property type="evidence" value="ECO:0007669"/>
    <property type="project" value="UniProtKB-KW"/>
</dbReference>
<sequence length="582" mass="64108">MSGEARSVPEGIEDAGEAREKCARKGGTSMLLTRMAEKTLQREGVPYRAPLTPAMFLERSAVAYRDVVAAVDGDRRLTYAELHERVHRLANGLERLGVGYGDRVAVLAPNTRMALEAHLALPLMGAVIVPINIRLKSAEIAYILDHSEASVLLIEAALYRDHAAMLAERRLRHVIFDGEAAVDGTPPWARHDYEGLLKAAPAEIRPVAVRDEWDLISLHYTSGTTGRPKGVMLHHRGAFLNALAEVIEAKIQSEDVYLWTLPMFHAAGWCFPWAVTAVGATHVLLSKVDPERIVALIEAEGVTHFSAAPTVLTMIAQHLERTGRAFPRPVHIVTAAAPPSPALLRQMEGLGARITHVYGLTEVYGPFTVNAWRKAWETLPLEERARLKARQGVPYVGLGEVDVVDAEMRPVPADGETMGEVVMRGNGVMLGYYKDPAATEKAFAGGWFHTGDLGVMHPDGYIELRDRAKDIIISGGENISSIEVERVLLEHPAVLEVAVVGVPDEKWGEVPKAFVTLKPDRTATEAELIAFCRERLAHFKCPKTIEFGELPKTSTGKIQKYVLREREWQGRDRRIYGGGEGR</sequence>
<dbReference type="InterPro" id="IPR045851">
    <property type="entry name" value="AMP-bd_C_sf"/>
</dbReference>
<keyword evidence="4" id="KW-0443">Lipid metabolism</keyword>
<dbReference type="Gene3D" id="3.40.50.12780">
    <property type="entry name" value="N-terminal domain of ligase-like"/>
    <property type="match status" value="1"/>
</dbReference>
<dbReference type="InterPro" id="IPR020845">
    <property type="entry name" value="AMP-binding_CS"/>
</dbReference>
<keyword evidence="3" id="KW-0276">Fatty acid metabolism</keyword>
<evidence type="ECO:0000256" key="1">
    <source>
        <dbReference type="ARBA" id="ARBA00006432"/>
    </source>
</evidence>
<dbReference type="PANTHER" id="PTHR43859">
    <property type="entry name" value="ACYL-ACTIVATING ENZYME"/>
    <property type="match status" value="1"/>
</dbReference>
<comment type="caution">
    <text evidence="7">The sequence shown here is derived from an EMBL/GenBank/DDBJ whole genome shotgun (WGS) entry which is preliminary data.</text>
</comment>
<accession>A0A2T5G7U6</accession>
<feature type="domain" description="AMP-binding enzyme C-terminal" evidence="6">
    <location>
        <begin position="483"/>
        <end position="557"/>
    </location>
</feature>
<dbReference type="GO" id="GO:0016874">
    <property type="term" value="F:ligase activity"/>
    <property type="evidence" value="ECO:0007669"/>
    <property type="project" value="UniProtKB-KW"/>
</dbReference>
<dbReference type="NCBIfam" id="NF004837">
    <property type="entry name" value="PRK06187.1"/>
    <property type="match status" value="1"/>
</dbReference>
<proteinExistence type="inferred from homology"/>
<dbReference type="NCBIfam" id="NF006020">
    <property type="entry name" value="PRK08162.1"/>
    <property type="match status" value="1"/>
</dbReference>
<dbReference type="EMBL" id="PEBV01000029">
    <property type="protein sequence ID" value="PTQ52265.1"/>
    <property type="molecule type" value="Genomic_DNA"/>
</dbReference>
<dbReference type="Proteomes" id="UP000244180">
    <property type="component" value="Unassembled WGS sequence"/>
</dbReference>
<evidence type="ECO:0000256" key="3">
    <source>
        <dbReference type="ARBA" id="ARBA00022832"/>
    </source>
</evidence>
<dbReference type="InterPro" id="IPR000873">
    <property type="entry name" value="AMP-dep_synth/lig_dom"/>
</dbReference>
<gene>
    <name evidence="7" type="ORF">HSCHL_0686</name>
</gene>
<dbReference type="InterPro" id="IPR025110">
    <property type="entry name" value="AMP-bd_C"/>
</dbReference>
<feature type="domain" description="AMP-dependent synthetase/ligase" evidence="5">
    <location>
        <begin position="57"/>
        <end position="433"/>
    </location>
</feature>
<protein>
    <submittedName>
        <fullName evidence="7">AMP-binding protein</fullName>
    </submittedName>
</protein>
<dbReference type="FunFam" id="3.30.300.30:FF:000008">
    <property type="entry name" value="2,3-dihydroxybenzoate-AMP ligase"/>
    <property type="match status" value="1"/>
</dbReference>
<dbReference type="PANTHER" id="PTHR43859:SF4">
    <property type="entry name" value="BUTANOATE--COA LIGASE AAE1-RELATED"/>
    <property type="match status" value="1"/>
</dbReference>
<dbReference type="InterPro" id="IPR042099">
    <property type="entry name" value="ANL_N_sf"/>
</dbReference>
<dbReference type="Gene3D" id="3.30.300.30">
    <property type="match status" value="1"/>
</dbReference>
<dbReference type="PROSITE" id="PS00455">
    <property type="entry name" value="AMP_BINDING"/>
    <property type="match status" value="1"/>
</dbReference>
<evidence type="ECO:0000259" key="5">
    <source>
        <dbReference type="Pfam" id="PF00501"/>
    </source>
</evidence>
<organism evidence="7 8">
    <name type="scientific">Hydrogenibacillus schlegelii</name>
    <name type="common">Bacillus schlegelii</name>
    <dbReference type="NCBI Taxonomy" id="1484"/>
    <lineage>
        <taxon>Bacteria</taxon>
        <taxon>Bacillati</taxon>
        <taxon>Bacillota</taxon>
        <taxon>Bacilli</taxon>
        <taxon>Bacillales</taxon>
        <taxon>Bacillales Family X. Incertae Sedis</taxon>
        <taxon>Hydrogenibacillus</taxon>
    </lineage>
</organism>
<dbReference type="SUPFAM" id="SSF56801">
    <property type="entry name" value="Acetyl-CoA synthetase-like"/>
    <property type="match status" value="1"/>
</dbReference>